<dbReference type="InterPro" id="IPR016155">
    <property type="entry name" value="Mopterin_synth/thiamin_S_b"/>
</dbReference>
<accession>A0ABU3SSG4</accession>
<name>A0ABU3SSG4_9ALTE</name>
<dbReference type="InterPro" id="IPR003749">
    <property type="entry name" value="ThiS/MoaD-like"/>
</dbReference>
<keyword evidence="2" id="KW-1185">Reference proteome</keyword>
<dbReference type="InterPro" id="IPR012675">
    <property type="entry name" value="Beta-grasp_dom_sf"/>
</dbReference>
<dbReference type="EMBL" id="JAWDIO010000002">
    <property type="protein sequence ID" value="MDU0352930.1"/>
    <property type="molecule type" value="Genomic_DNA"/>
</dbReference>
<dbReference type="RefSeq" id="WP_316024633.1">
    <property type="nucleotide sequence ID" value="NZ_JAWDIO010000002.1"/>
</dbReference>
<dbReference type="InterPro" id="IPR010035">
    <property type="entry name" value="Thi_S"/>
</dbReference>
<reference evidence="1 2" key="1">
    <citation type="submission" date="2023-10" db="EMBL/GenBank/DDBJ databases">
        <title>Glaciecola aquimarina strain GGW-M5 nov., isolated from a coastal seawater.</title>
        <authorList>
            <person name="Bayburt H."/>
            <person name="Kim J.M."/>
            <person name="Choi B.J."/>
            <person name="Jeon C.O."/>
        </authorList>
    </citation>
    <scope>NUCLEOTIDE SEQUENCE [LARGE SCALE GENOMIC DNA]</scope>
    <source>
        <strain evidence="1 2">KCTC 32108</strain>
    </source>
</reference>
<dbReference type="PANTHER" id="PTHR34472:SF1">
    <property type="entry name" value="SULFUR CARRIER PROTEIN THIS"/>
    <property type="match status" value="1"/>
</dbReference>
<proteinExistence type="predicted"/>
<evidence type="ECO:0000313" key="1">
    <source>
        <dbReference type="EMBL" id="MDU0352930.1"/>
    </source>
</evidence>
<protein>
    <submittedName>
        <fullName evidence="1">Sulfur carrier protein ThiS</fullName>
    </submittedName>
</protein>
<gene>
    <name evidence="1" type="primary">thiS</name>
    <name evidence="1" type="ORF">RS130_02425</name>
</gene>
<dbReference type="Proteomes" id="UP001247805">
    <property type="component" value="Unassembled WGS sequence"/>
</dbReference>
<dbReference type="PANTHER" id="PTHR34472">
    <property type="entry name" value="SULFUR CARRIER PROTEIN THIS"/>
    <property type="match status" value="1"/>
</dbReference>
<dbReference type="NCBIfam" id="TIGR01683">
    <property type="entry name" value="thiS"/>
    <property type="match status" value="1"/>
</dbReference>
<dbReference type="Pfam" id="PF02597">
    <property type="entry name" value="ThiS"/>
    <property type="match status" value="1"/>
</dbReference>
<sequence length="74" mass="8517">MLMLDIYINQQKLAVKNGSNLQHAVEQYLSEYESIELANVALVVNQNIIPRSYWQSRLCRNQERFEIFSAVAGG</sequence>
<dbReference type="Gene3D" id="3.10.20.30">
    <property type="match status" value="1"/>
</dbReference>
<evidence type="ECO:0000313" key="2">
    <source>
        <dbReference type="Proteomes" id="UP001247805"/>
    </source>
</evidence>
<comment type="caution">
    <text evidence="1">The sequence shown here is derived from an EMBL/GenBank/DDBJ whole genome shotgun (WGS) entry which is preliminary data.</text>
</comment>
<organism evidence="1 2">
    <name type="scientific">Paraglaciecola aquimarina</name>
    <dbReference type="NCBI Taxonomy" id="1235557"/>
    <lineage>
        <taxon>Bacteria</taxon>
        <taxon>Pseudomonadati</taxon>
        <taxon>Pseudomonadota</taxon>
        <taxon>Gammaproteobacteria</taxon>
        <taxon>Alteromonadales</taxon>
        <taxon>Alteromonadaceae</taxon>
        <taxon>Paraglaciecola</taxon>
    </lineage>
</organism>
<dbReference type="CDD" id="cd00565">
    <property type="entry name" value="Ubl_ThiS"/>
    <property type="match status" value="1"/>
</dbReference>
<dbReference type="SUPFAM" id="SSF54285">
    <property type="entry name" value="MoaD/ThiS"/>
    <property type="match status" value="1"/>
</dbReference>